<protein>
    <recommendedName>
        <fullName evidence="1">FAD/NAD(P)-binding domain-containing protein</fullName>
    </recommendedName>
</protein>
<dbReference type="Pfam" id="PF07992">
    <property type="entry name" value="Pyr_redox_2"/>
    <property type="match status" value="1"/>
</dbReference>
<feature type="domain" description="FAD/NAD(P)-binding" evidence="1">
    <location>
        <begin position="31"/>
        <end position="352"/>
    </location>
</feature>
<dbReference type="AlphaFoldDB" id="A0AAN6EM11"/>
<dbReference type="PANTHER" id="PTHR43735">
    <property type="entry name" value="APOPTOSIS-INDUCING FACTOR 1"/>
    <property type="match status" value="1"/>
</dbReference>
<dbReference type="PRINTS" id="PR00411">
    <property type="entry name" value="PNDRDTASEI"/>
</dbReference>
<proteinExistence type="predicted"/>
<reference evidence="2" key="1">
    <citation type="submission" date="2023-01" db="EMBL/GenBank/DDBJ databases">
        <title>Exophiala dermititidis isolated from Cystic Fibrosis Patient.</title>
        <authorList>
            <person name="Kurbessoian T."/>
            <person name="Crocker A."/>
            <person name="Murante D."/>
            <person name="Hogan D.A."/>
            <person name="Stajich J.E."/>
        </authorList>
    </citation>
    <scope>NUCLEOTIDE SEQUENCE</scope>
    <source>
        <strain evidence="2">Ex8</strain>
    </source>
</reference>
<dbReference type="InterPro" id="IPR036188">
    <property type="entry name" value="FAD/NAD-bd_sf"/>
</dbReference>
<dbReference type="InterPro" id="IPR023753">
    <property type="entry name" value="FAD/NAD-binding_dom"/>
</dbReference>
<dbReference type="GO" id="GO:0050660">
    <property type="term" value="F:flavin adenine dinucleotide binding"/>
    <property type="evidence" value="ECO:0007669"/>
    <property type="project" value="TreeGrafter"/>
</dbReference>
<dbReference type="Gene3D" id="3.50.50.100">
    <property type="match status" value="1"/>
</dbReference>
<gene>
    <name evidence="2" type="ORF">HRR80_008239</name>
</gene>
<organism evidence="2 3">
    <name type="scientific">Exophiala dermatitidis</name>
    <name type="common">Black yeast-like fungus</name>
    <name type="synonym">Wangiella dermatitidis</name>
    <dbReference type="NCBI Taxonomy" id="5970"/>
    <lineage>
        <taxon>Eukaryota</taxon>
        <taxon>Fungi</taxon>
        <taxon>Dikarya</taxon>
        <taxon>Ascomycota</taxon>
        <taxon>Pezizomycotina</taxon>
        <taxon>Eurotiomycetes</taxon>
        <taxon>Chaetothyriomycetidae</taxon>
        <taxon>Chaetothyriales</taxon>
        <taxon>Herpotrichiellaceae</taxon>
        <taxon>Exophiala</taxon>
    </lineage>
</organism>
<dbReference type="PANTHER" id="PTHR43735:SF24">
    <property type="entry name" value="NUCLEOTIDE-DISULPHIDE OXIDOREDUCTASE AMID-LIKE, PUTATIVE (AFU_ORTHOLOGUE AFUA_1G17180)-RELATED"/>
    <property type="match status" value="1"/>
</dbReference>
<dbReference type="GO" id="GO:0005737">
    <property type="term" value="C:cytoplasm"/>
    <property type="evidence" value="ECO:0007669"/>
    <property type="project" value="TreeGrafter"/>
</dbReference>
<evidence type="ECO:0000259" key="1">
    <source>
        <dbReference type="Pfam" id="PF07992"/>
    </source>
</evidence>
<dbReference type="GO" id="GO:0004174">
    <property type="term" value="F:electron-transferring-flavoprotein dehydrogenase activity"/>
    <property type="evidence" value="ECO:0007669"/>
    <property type="project" value="TreeGrafter"/>
</dbReference>
<name>A0AAN6EM11_EXODE</name>
<evidence type="ECO:0000313" key="2">
    <source>
        <dbReference type="EMBL" id="KAJ8987604.1"/>
    </source>
</evidence>
<dbReference type="PRINTS" id="PR00368">
    <property type="entry name" value="FADPNR"/>
</dbReference>
<dbReference type="EMBL" id="JAJGCB010000023">
    <property type="protein sequence ID" value="KAJ8987604.1"/>
    <property type="molecule type" value="Genomic_DNA"/>
</dbReference>
<comment type="caution">
    <text evidence="2">The sequence shown here is derived from an EMBL/GenBank/DDBJ whole genome shotgun (WGS) entry which is preliminary data.</text>
</comment>
<dbReference type="Proteomes" id="UP001161757">
    <property type="component" value="Unassembled WGS sequence"/>
</dbReference>
<sequence>MLFRRLLAFSAKLPKMPSNEGLGLAGRANPFKVLILGGSYGGLAAALNLLDLCNGRPARFTAATAEPVTHGKIPVDITIVDERDGYYHLISSPLALASTEYARTAWTKFDQIPALKNIRFIHGSVRNVDPKSRLATVAETGTQSQRDLSYDFLVAATGLRRVWPVVPQATTRESYLAEADAHITELRNAREGVVIIGGGAVGIEMAAELKMVMPDLKVTLVHSRDKLCSAEPLPDDFKDRCLTTLQEAGVETIMGDRVVETENVAEDGSTVTSIKLGSGRTIRASKVIYAISRSYPTSQYLPATALDEQGYVKITPALNFPEAVPNSQYHFAVGDVARWPGIKRCGAAMHHGQYAAQNIHQLMLQETQGTKPKLTELVEAPPGIGIAVGKQGVAYYPSEGTKYGEDILRLFFEDDLANRICWDYLQLGKEFPKAAKV</sequence>
<dbReference type="SUPFAM" id="SSF51905">
    <property type="entry name" value="FAD/NAD(P)-binding domain"/>
    <property type="match status" value="1"/>
</dbReference>
<evidence type="ECO:0000313" key="3">
    <source>
        <dbReference type="Proteomes" id="UP001161757"/>
    </source>
</evidence>
<accession>A0AAN6EM11</accession>